<dbReference type="InterPro" id="IPR039448">
    <property type="entry name" value="Beta_helix"/>
</dbReference>
<protein>
    <recommendedName>
        <fullName evidence="6">SRCR domain-containing protein</fullName>
    </recommendedName>
</protein>
<name>A0A8S2SRC6_9BILA</name>
<evidence type="ECO:0000313" key="7">
    <source>
        <dbReference type="EMBL" id="CAF4236271.1"/>
    </source>
</evidence>
<feature type="domain" description="SRCR" evidence="6">
    <location>
        <begin position="74"/>
        <end position="182"/>
    </location>
</feature>
<dbReference type="InterPro" id="IPR011050">
    <property type="entry name" value="Pectin_lyase_fold/virulence"/>
</dbReference>
<dbReference type="EMBL" id="CAJOBH010023541">
    <property type="protein sequence ID" value="CAF4236271.1"/>
    <property type="molecule type" value="Genomic_DNA"/>
</dbReference>
<dbReference type="Pfam" id="PF00530">
    <property type="entry name" value="SRCR"/>
    <property type="match status" value="1"/>
</dbReference>
<dbReference type="Pfam" id="PF13229">
    <property type="entry name" value="Beta_helix"/>
    <property type="match status" value="1"/>
</dbReference>
<dbReference type="InterPro" id="IPR012334">
    <property type="entry name" value="Pectin_lyas_fold"/>
</dbReference>
<keyword evidence="4" id="KW-0325">Glycoprotein</keyword>
<dbReference type="InterPro" id="IPR001190">
    <property type="entry name" value="SRCR"/>
</dbReference>
<comment type="caution">
    <text evidence="5">Lacks conserved residue(s) required for the propagation of feature annotation.</text>
</comment>
<dbReference type="PANTHER" id="PTHR47653:SF1">
    <property type="entry name" value="DELETED IN MALIGNANT BRAIN TUMORS 1 PROTEIN"/>
    <property type="match status" value="1"/>
</dbReference>
<evidence type="ECO:0000256" key="4">
    <source>
        <dbReference type="ARBA" id="ARBA00023180"/>
    </source>
</evidence>
<dbReference type="PANTHER" id="PTHR47653">
    <property type="entry name" value="PROTEIN BARK BEETLE"/>
    <property type="match status" value="1"/>
</dbReference>
<evidence type="ECO:0000256" key="5">
    <source>
        <dbReference type="PROSITE-ProRule" id="PRU00196"/>
    </source>
</evidence>
<dbReference type="SUPFAM" id="SSF51126">
    <property type="entry name" value="Pectin lyase-like"/>
    <property type="match status" value="1"/>
</dbReference>
<dbReference type="PROSITE" id="PS50287">
    <property type="entry name" value="SRCR_2"/>
    <property type="match status" value="1"/>
</dbReference>
<evidence type="ECO:0000313" key="8">
    <source>
        <dbReference type="Proteomes" id="UP000681967"/>
    </source>
</evidence>
<organism evidence="7 8">
    <name type="scientific">Rotaria magnacalcarata</name>
    <dbReference type="NCBI Taxonomy" id="392030"/>
    <lineage>
        <taxon>Eukaryota</taxon>
        <taxon>Metazoa</taxon>
        <taxon>Spiralia</taxon>
        <taxon>Gnathifera</taxon>
        <taxon>Rotifera</taxon>
        <taxon>Eurotatoria</taxon>
        <taxon>Bdelloidea</taxon>
        <taxon>Philodinida</taxon>
        <taxon>Philodinidae</taxon>
        <taxon>Rotaria</taxon>
    </lineage>
</organism>
<reference evidence="7" key="1">
    <citation type="submission" date="2021-02" db="EMBL/GenBank/DDBJ databases">
        <authorList>
            <person name="Nowell W R."/>
        </authorList>
    </citation>
    <scope>NUCLEOTIDE SEQUENCE</scope>
</reference>
<dbReference type="GO" id="GO:0016020">
    <property type="term" value="C:membrane"/>
    <property type="evidence" value="ECO:0007669"/>
    <property type="project" value="InterPro"/>
</dbReference>
<sequence length="441" mass="50324">PYDASGDTVIPYDSTVTIESGTILRFPRGSQLTVRGRLIAKGTPDRRIIFTSSTSALYQHQQQNHPISGSNIRFRLVDGSNIQNGLLQMYFKNQWRHVCTEFYRWFDYDATLTCRMMGFRNGSVIPYRINGSEPPWYGLQIDHPACRPNRDEHLLDCPGVRTPPRLGIHICDDKQYVRLQCDGFFDPLIVLNWGGIVFERRFQSNHLSDIPHLSDSASPLFNSLHQQPSILNYVDILHAGLRPEQTTRLYAERHAAVTVFDNLINPIFDNITVLYSASDGMNFSNVGSSVRLRNSISAYNRGHGITVTSRYGNVTLDNVYIHDNGGDGVNYALNNTEWSVREQEESPQRLYKPFCEAADTVEFPNYFSYRPQGAGTCCTQTFSSMYNTRLTLHFQSVFVNDNRTRFRVEIYDGKFDVMPLLANITFNRGIESLSSYSNELL</sequence>
<keyword evidence="3" id="KW-1015">Disulfide bond</keyword>
<keyword evidence="2" id="KW-0677">Repeat</keyword>
<dbReference type="AlphaFoldDB" id="A0A8S2SRC6"/>
<proteinExistence type="predicted"/>
<dbReference type="InterPro" id="IPR053243">
    <property type="entry name" value="SJ_maturation_regulator"/>
</dbReference>
<dbReference type="SUPFAM" id="SSF56487">
    <property type="entry name" value="SRCR-like"/>
    <property type="match status" value="1"/>
</dbReference>
<evidence type="ECO:0000259" key="6">
    <source>
        <dbReference type="PROSITE" id="PS50287"/>
    </source>
</evidence>
<dbReference type="Gene3D" id="3.10.250.10">
    <property type="entry name" value="SRCR-like domain"/>
    <property type="match status" value="1"/>
</dbReference>
<dbReference type="Proteomes" id="UP000681967">
    <property type="component" value="Unassembled WGS sequence"/>
</dbReference>
<evidence type="ECO:0000256" key="3">
    <source>
        <dbReference type="ARBA" id="ARBA00023157"/>
    </source>
</evidence>
<evidence type="ECO:0000256" key="1">
    <source>
        <dbReference type="ARBA" id="ARBA00022729"/>
    </source>
</evidence>
<dbReference type="InterPro" id="IPR036772">
    <property type="entry name" value="SRCR-like_dom_sf"/>
</dbReference>
<comment type="caution">
    <text evidence="7">The sequence shown here is derived from an EMBL/GenBank/DDBJ whole genome shotgun (WGS) entry which is preliminary data.</text>
</comment>
<keyword evidence="1" id="KW-0732">Signal</keyword>
<dbReference type="SMART" id="SM00202">
    <property type="entry name" value="SR"/>
    <property type="match status" value="1"/>
</dbReference>
<accession>A0A8S2SRC6</accession>
<feature type="non-terminal residue" evidence="7">
    <location>
        <position position="441"/>
    </location>
</feature>
<evidence type="ECO:0000256" key="2">
    <source>
        <dbReference type="ARBA" id="ARBA00022737"/>
    </source>
</evidence>
<dbReference type="Gene3D" id="2.160.20.10">
    <property type="entry name" value="Single-stranded right-handed beta-helix, Pectin lyase-like"/>
    <property type="match status" value="1"/>
</dbReference>
<dbReference type="GO" id="GO:0045217">
    <property type="term" value="P:cell-cell junction maintenance"/>
    <property type="evidence" value="ECO:0007669"/>
    <property type="project" value="TreeGrafter"/>
</dbReference>
<feature type="non-terminal residue" evidence="7">
    <location>
        <position position="1"/>
    </location>
</feature>
<gene>
    <name evidence="7" type="ORF">BYL167_LOCUS24976</name>
</gene>